<comment type="caution">
    <text evidence="3">The sequence shown here is derived from an EMBL/GenBank/DDBJ whole genome shotgun (WGS) entry which is preliminary data.</text>
</comment>
<dbReference type="Gene3D" id="1.10.10.60">
    <property type="entry name" value="Homeodomain-like"/>
    <property type="match status" value="1"/>
</dbReference>
<dbReference type="InterPro" id="IPR050900">
    <property type="entry name" value="Transposase_IS3/IS150/IS904"/>
</dbReference>
<name>A0A2U2M3W5_9LACO</name>
<dbReference type="PANTHER" id="PTHR46889:SF4">
    <property type="entry name" value="TRANSPOSASE INSO FOR INSERTION SEQUENCE ELEMENT IS911B-RELATED"/>
    <property type="match status" value="1"/>
</dbReference>
<accession>A0A2U2M3W5</accession>
<gene>
    <name evidence="3" type="ORF">DB362_07025</name>
</gene>
<evidence type="ECO:0000256" key="1">
    <source>
        <dbReference type="ARBA" id="ARBA00002286"/>
    </source>
</evidence>
<dbReference type="SUPFAM" id="SSF53098">
    <property type="entry name" value="Ribonuclease H-like"/>
    <property type="match status" value="1"/>
</dbReference>
<dbReference type="RefSeq" id="WP_109242086.1">
    <property type="nucleotide sequence ID" value="NZ_QFAS01000008.1"/>
</dbReference>
<dbReference type="AlphaFoldDB" id="A0A2U2M3W5"/>
<dbReference type="InterPro" id="IPR048020">
    <property type="entry name" value="Transpos_IS3"/>
</dbReference>
<dbReference type="InterPro" id="IPR001584">
    <property type="entry name" value="Integrase_cat-core"/>
</dbReference>
<dbReference type="EMBL" id="QFAS01000008">
    <property type="protein sequence ID" value="PWG51562.1"/>
    <property type="molecule type" value="Genomic_DNA"/>
</dbReference>
<evidence type="ECO:0000313" key="3">
    <source>
        <dbReference type="EMBL" id="PWG51562.1"/>
    </source>
</evidence>
<evidence type="ECO:0000259" key="2">
    <source>
        <dbReference type="PROSITE" id="PS50994"/>
    </source>
</evidence>
<dbReference type="InterPro" id="IPR025948">
    <property type="entry name" value="HTH-like_dom"/>
</dbReference>
<dbReference type="Pfam" id="PF13276">
    <property type="entry name" value="HTH_21"/>
    <property type="match status" value="1"/>
</dbReference>
<dbReference type="Proteomes" id="UP000245607">
    <property type="component" value="Unassembled WGS sequence"/>
</dbReference>
<protein>
    <submittedName>
        <fullName evidence="3">IS3 family transposase</fullName>
    </submittedName>
</protein>
<dbReference type="Gene3D" id="3.30.420.10">
    <property type="entry name" value="Ribonuclease H-like superfamily/Ribonuclease H"/>
    <property type="match status" value="1"/>
</dbReference>
<feature type="domain" description="Integrase catalytic" evidence="2">
    <location>
        <begin position="121"/>
        <end position="281"/>
    </location>
</feature>
<dbReference type="GO" id="GO:0015074">
    <property type="term" value="P:DNA integration"/>
    <property type="evidence" value="ECO:0007669"/>
    <property type="project" value="InterPro"/>
</dbReference>
<evidence type="ECO:0000313" key="4">
    <source>
        <dbReference type="Proteomes" id="UP000245607"/>
    </source>
</evidence>
<dbReference type="NCBIfam" id="NF033516">
    <property type="entry name" value="transpos_IS3"/>
    <property type="match status" value="1"/>
</dbReference>
<dbReference type="Pfam" id="PF13333">
    <property type="entry name" value="rve_2"/>
    <property type="match status" value="1"/>
</dbReference>
<dbReference type="InterPro" id="IPR036397">
    <property type="entry name" value="RNaseH_sf"/>
</dbReference>
<dbReference type="PANTHER" id="PTHR46889">
    <property type="entry name" value="TRANSPOSASE INSF FOR INSERTION SEQUENCE IS3B-RELATED"/>
    <property type="match status" value="1"/>
</dbReference>
<dbReference type="InterPro" id="IPR012337">
    <property type="entry name" value="RNaseH-like_sf"/>
</dbReference>
<organism evidence="3 4">
    <name type="scientific">Ligilactobacillus salivarius</name>
    <dbReference type="NCBI Taxonomy" id="1624"/>
    <lineage>
        <taxon>Bacteria</taxon>
        <taxon>Bacillati</taxon>
        <taxon>Bacillota</taxon>
        <taxon>Bacilli</taxon>
        <taxon>Lactobacillales</taxon>
        <taxon>Lactobacillaceae</taxon>
        <taxon>Ligilactobacillus</taxon>
    </lineage>
</organism>
<dbReference type="GO" id="GO:0003676">
    <property type="term" value="F:nucleic acid binding"/>
    <property type="evidence" value="ECO:0007669"/>
    <property type="project" value="InterPro"/>
</dbReference>
<sequence length="291" mass="33766">MKEVSENSKQKPTVVGMLKRIGLSKSGYYRHKSKGLSKSKERQLKIKDLIMEIWEESQHLYGVPKITAKLRKMGIQISERTVGKYMKELKIRAKYCKPFTVTTRDSNLNNKLKNILDEQFNPEAPDTIWCIDTTYIPTKEGFVYLTSIMDLFSRRIISWDLSTTLETTNIISLINKVKATRKSNPKIIHSDRGSQFTSKEYCEITAGITRSYSKKAYPWDNACIESFHAIIKRECLNEYNISSYNEARRLVFSYIDGFYNTVRIHSHCGYISPLEFEQTYFGKVQKVNKAA</sequence>
<dbReference type="PROSITE" id="PS50994">
    <property type="entry name" value="INTEGRASE"/>
    <property type="match status" value="1"/>
</dbReference>
<comment type="function">
    <text evidence="1">Involved in the transposition of the insertion sequence.</text>
</comment>
<reference evidence="3 4" key="1">
    <citation type="submission" date="2018-05" db="EMBL/GenBank/DDBJ databases">
        <title>Lactobacillus salivarius genome sequencing and assembly.</title>
        <authorList>
            <person name="Audisio C."/>
            <person name="Albarracin L."/>
            <person name="Torres M.J."/>
            <person name="Hebert E.M."/>
            <person name="Saavedra L."/>
        </authorList>
    </citation>
    <scope>NUCLEOTIDE SEQUENCE [LARGE SCALE GENOMIC DNA]</scope>
    <source>
        <strain evidence="3 4">A3iob</strain>
    </source>
</reference>
<dbReference type="Pfam" id="PF00665">
    <property type="entry name" value="rve"/>
    <property type="match status" value="1"/>
</dbReference>
<proteinExistence type="predicted"/>